<dbReference type="OrthoDB" id="10611419at2759"/>
<feature type="signal peptide" evidence="2">
    <location>
        <begin position="1"/>
        <end position="21"/>
    </location>
</feature>
<dbReference type="EMBL" id="MU004243">
    <property type="protein sequence ID" value="KAF2664383.1"/>
    <property type="molecule type" value="Genomic_DNA"/>
</dbReference>
<protein>
    <submittedName>
        <fullName evidence="3">Uncharacterized protein</fullName>
    </submittedName>
</protein>
<proteinExistence type="predicted"/>
<feature type="chain" id="PRO_5025613182" evidence="2">
    <location>
        <begin position="22"/>
        <end position="210"/>
    </location>
</feature>
<evidence type="ECO:0000313" key="3">
    <source>
        <dbReference type="EMBL" id="KAF2664383.1"/>
    </source>
</evidence>
<sequence>MKSGIRTSVAMLLALSHVSHAYFACSLSNAVPLSSLLPSGGSTAGGGGGVTYTPTSPGCSFYIAAGGSCTTSKSKQKVKRSGSTNSDHLTTHRKRTYTTLPCSNTMSCVTVKDQLGCFDLNTYDYIDDEGTCGNLNTGEEETGCVAKFLAAQSSPASAIRVESTGTATPANSTASSLSAKTGASKSDGEALIPARSLLALLVSVLGLLMV</sequence>
<keyword evidence="2" id="KW-0732">Signal</keyword>
<reference evidence="3" key="1">
    <citation type="journal article" date="2020" name="Stud. Mycol.">
        <title>101 Dothideomycetes genomes: a test case for predicting lifestyles and emergence of pathogens.</title>
        <authorList>
            <person name="Haridas S."/>
            <person name="Albert R."/>
            <person name="Binder M."/>
            <person name="Bloem J."/>
            <person name="Labutti K."/>
            <person name="Salamov A."/>
            <person name="Andreopoulos B."/>
            <person name="Baker S."/>
            <person name="Barry K."/>
            <person name="Bills G."/>
            <person name="Bluhm B."/>
            <person name="Cannon C."/>
            <person name="Castanera R."/>
            <person name="Culley D."/>
            <person name="Daum C."/>
            <person name="Ezra D."/>
            <person name="Gonzalez J."/>
            <person name="Henrissat B."/>
            <person name="Kuo A."/>
            <person name="Liang C."/>
            <person name="Lipzen A."/>
            <person name="Lutzoni F."/>
            <person name="Magnuson J."/>
            <person name="Mondo S."/>
            <person name="Nolan M."/>
            <person name="Ohm R."/>
            <person name="Pangilinan J."/>
            <person name="Park H.-J."/>
            <person name="Ramirez L."/>
            <person name="Alfaro M."/>
            <person name="Sun H."/>
            <person name="Tritt A."/>
            <person name="Yoshinaga Y."/>
            <person name="Zwiers L.-H."/>
            <person name="Turgeon B."/>
            <person name="Goodwin S."/>
            <person name="Spatafora J."/>
            <person name="Crous P."/>
            <person name="Grigoriev I."/>
        </authorList>
    </citation>
    <scope>NUCLEOTIDE SEQUENCE</scope>
    <source>
        <strain evidence="3">CBS 115976</strain>
    </source>
</reference>
<evidence type="ECO:0000256" key="1">
    <source>
        <dbReference type="SAM" id="MobiDB-lite"/>
    </source>
</evidence>
<evidence type="ECO:0000313" key="4">
    <source>
        <dbReference type="Proteomes" id="UP000799302"/>
    </source>
</evidence>
<feature type="region of interest" description="Disordered" evidence="1">
    <location>
        <begin position="160"/>
        <end position="183"/>
    </location>
</feature>
<name>A0A6A6TZF1_9PEZI</name>
<keyword evidence="4" id="KW-1185">Reference proteome</keyword>
<dbReference type="Proteomes" id="UP000799302">
    <property type="component" value="Unassembled WGS sequence"/>
</dbReference>
<evidence type="ECO:0000256" key="2">
    <source>
        <dbReference type="SAM" id="SignalP"/>
    </source>
</evidence>
<dbReference type="AlphaFoldDB" id="A0A6A6TZF1"/>
<gene>
    <name evidence="3" type="ORF">BT63DRAFT_429869</name>
</gene>
<feature type="compositionally biased region" description="Polar residues" evidence="1">
    <location>
        <begin position="163"/>
        <end position="183"/>
    </location>
</feature>
<organism evidence="3 4">
    <name type="scientific">Microthyrium microscopicum</name>
    <dbReference type="NCBI Taxonomy" id="703497"/>
    <lineage>
        <taxon>Eukaryota</taxon>
        <taxon>Fungi</taxon>
        <taxon>Dikarya</taxon>
        <taxon>Ascomycota</taxon>
        <taxon>Pezizomycotina</taxon>
        <taxon>Dothideomycetes</taxon>
        <taxon>Dothideomycetes incertae sedis</taxon>
        <taxon>Microthyriales</taxon>
        <taxon>Microthyriaceae</taxon>
        <taxon>Microthyrium</taxon>
    </lineage>
</organism>
<accession>A0A6A6TZF1</accession>